<reference evidence="2 3" key="1">
    <citation type="journal article" date="2020" name="ISME J.">
        <title>Comparative genomics reveals insights into cyanobacterial evolution and habitat adaptation.</title>
        <authorList>
            <person name="Chen M.Y."/>
            <person name="Teng W.K."/>
            <person name="Zhao L."/>
            <person name="Hu C.X."/>
            <person name="Zhou Y.K."/>
            <person name="Han B.P."/>
            <person name="Song L.R."/>
            <person name="Shu W.S."/>
        </authorList>
    </citation>
    <scope>NUCLEOTIDE SEQUENCE [LARGE SCALE GENOMIC DNA]</scope>
    <source>
        <strain evidence="2 3">FACHB-362</strain>
    </source>
</reference>
<proteinExistence type="predicted"/>
<protein>
    <submittedName>
        <fullName evidence="2">DUF1308 domain-containing protein</fullName>
    </submittedName>
</protein>
<dbReference type="Pfam" id="PF07000">
    <property type="entry name" value="DUF1308"/>
    <property type="match status" value="1"/>
</dbReference>
<dbReference type="InterPro" id="IPR029060">
    <property type="entry name" value="PIN-like_dom_sf"/>
</dbReference>
<accession>A0ABR8IX12</accession>
<gene>
    <name evidence="2" type="ORF">H6G68_02295</name>
</gene>
<dbReference type="EMBL" id="JACJTQ010000002">
    <property type="protein sequence ID" value="MBD2690593.1"/>
    <property type="molecule type" value="Genomic_DNA"/>
</dbReference>
<sequence length="151" mass="16582">MNSQINLSGQINIEAKQVLNLDTGTAIALIAENSPHRYELRQYVNGKEMVMTQTAFSEFIPIVKTIARLSEQTRANRLLQRVTIIPDNPSSRALNLKPTRKLGINDIIILGTGDQLGIVTTTADEKAVRAASAQGVDFQVYIHPPFPLTGN</sequence>
<keyword evidence="3" id="KW-1185">Reference proteome</keyword>
<comment type="caution">
    <text evidence="2">The sequence shown here is derived from an EMBL/GenBank/DDBJ whole genome shotgun (WGS) entry which is preliminary data.</text>
</comment>
<dbReference type="InterPro" id="IPR010733">
    <property type="entry name" value="DUF1308"/>
</dbReference>
<evidence type="ECO:0000313" key="2">
    <source>
        <dbReference type="EMBL" id="MBD2690593.1"/>
    </source>
</evidence>
<dbReference type="RefSeq" id="WP_190905166.1">
    <property type="nucleotide sequence ID" value="NZ_JACJTQ010000002.1"/>
</dbReference>
<dbReference type="PANTHER" id="PTHR13379">
    <property type="entry name" value="UNCHARACTERIZED DUF1308"/>
    <property type="match status" value="1"/>
</dbReference>
<dbReference type="Proteomes" id="UP000660381">
    <property type="component" value="Unassembled WGS sequence"/>
</dbReference>
<feature type="domain" description="DUF1308" evidence="1">
    <location>
        <begin position="33"/>
        <end position="149"/>
    </location>
</feature>
<evidence type="ECO:0000313" key="3">
    <source>
        <dbReference type="Proteomes" id="UP000660381"/>
    </source>
</evidence>
<evidence type="ECO:0000259" key="1">
    <source>
        <dbReference type="Pfam" id="PF07000"/>
    </source>
</evidence>
<dbReference type="PANTHER" id="PTHR13379:SF0">
    <property type="entry name" value="UPF0415 PROTEIN C7ORF25"/>
    <property type="match status" value="1"/>
</dbReference>
<organism evidence="2 3">
    <name type="scientific">Anabaena catenula FACHB-362</name>
    <dbReference type="NCBI Taxonomy" id="2692877"/>
    <lineage>
        <taxon>Bacteria</taxon>
        <taxon>Bacillati</taxon>
        <taxon>Cyanobacteriota</taxon>
        <taxon>Cyanophyceae</taxon>
        <taxon>Nostocales</taxon>
        <taxon>Nostocaceae</taxon>
        <taxon>Anabaena</taxon>
    </lineage>
</organism>
<dbReference type="SUPFAM" id="SSF88723">
    <property type="entry name" value="PIN domain-like"/>
    <property type="match status" value="1"/>
</dbReference>
<name>A0ABR8IX12_9NOST</name>